<dbReference type="InParanoid" id="D8PTA8"/>
<feature type="region of interest" description="Disordered" evidence="4">
    <location>
        <begin position="1"/>
        <end position="36"/>
    </location>
</feature>
<dbReference type="GO" id="GO:0005739">
    <property type="term" value="C:mitochondrion"/>
    <property type="evidence" value="ECO:0007669"/>
    <property type="project" value="TreeGrafter"/>
</dbReference>
<organism evidence="6">
    <name type="scientific">Schizophyllum commune (strain H4-8 / FGSC 9210)</name>
    <name type="common">Split gill fungus</name>
    <dbReference type="NCBI Taxonomy" id="578458"/>
    <lineage>
        <taxon>Eukaryota</taxon>
        <taxon>Fungi</taxon>
        <taxon>Dikarya</taxon>
        <taxon>Basidiomycota</taxon>
        <taxon>Agaricomycotina</taxon>
        <taxon>Agaricomycetes</taxon>
        <taxon>Agaricomycetidae</taxon>
        <taxon>Agaricales</taxon>
        <taxon>Schizophyllaceae</taxon>
        <taxon>Schizophyllum</taxon>
    </lineage>
</organism>
<dbReference type="EMBL" id="GL377303">
    <property type="protein sequence ID" value="EFJ01281.1"/>
    <property type="molecule type" value="Genomic_DNA"/>
</dbReference>
<dbReference type="PANTHER" id="PTHR10744:SF1">
    <property type="entry name" value="SMALL RIBOSOMAL SUBUNIT PROTEIN US17M"/>
    <property type="match status" value="1"/>
</dbReference>
<dbReference type="Proteomes" id="UP000007431">
    <property type="component" value="Unassembled WGS sequence"/>
</dbReference>
<dbReference type="OMA" id="RFITHAK"/>
<evidence type="ECO:0000313" key="5">
    <source>
        <dbReference type="EMBL" id="EFJ01281.1"/>
    </source>
</evidence>
<dbReference type="Pfam" id="PF00366">
    <property type="entry name" value="Ribosomal_S17"/>
    <property type="match status" value="1"/>
</dbReference>
<dbReference type="RefSeq" id="XP_003036183.1">
    <property type="nucleotide sequence ID" value="XM_003036137.1"/>
</dbReference>
<proteinExistence type="inferred from homology"/>
<dbReference type="GeneID" id="9597196"/>
<dbReference type="GO" id="GO:1990904">
    <property type="term" value="C:ribonucleoprotein complex"/>
    <property type="evidence" value="ECO:0007669"/>
    <property type="project" value="UniProtKB-KW"/>
</dbReference>
<gene>
    <name evidence="5" type="ORF">SCHCODRAFT_51561</name>
</gene>
<evidence type="ECO:0008006" key="7">
    <source>
        <dbReference type="Google" id="ProtNLM"/>
    </source>
</evidence>
<reference evidence="5 6" key="1">
    <citation type="journal article" date="2010" name="Nat. Biotechnol.">
        <title>Genome sequence of the model mushroom Schizophyllum commune.</title>
        <authorList>
            <person name="Ohm R.A."/>
            <person name="de Jong J.F."/>
            <person name="Lugones L.G."/>
            <person name="Aerts A."/>
            <person name="Kothe E."/>
            <person name="Stajich J.E."/>
            <person name="de Vries R.P."/>
            <person name="Record E."/>
            <person name="Levasseur A."/>
            <person name="Baker S.E."/>
            <person name="Bartholomew K.A."/>
            <person name="Coutinho P.M."/>
            <person name="Erdmann S."/>
            <person name="Fowler T.J."/>
            <person name="Gathman A.C."/>
            <person name="Lombard V."/>
            <person name="Henrissat B."/>
            <person name="Knabe N."/>
            <person name="Kuees U."/>
            <person name="Lilly W.W."/>
            <person name="Lindquist E."/>
            <person name="Lucas S."/>
            <person name="Magnuson J.K."/>
            <person name="Piumi F."/>
            <person name="Raudaskoski M."/>
            <person name="Salamov A."/>
            <person name="Schmutz J."/>
            <person name="Schwarze F.W.M.R."/>
            <person name="vanKuyk P.A."/>
            <person name="Horton J.S."/>
            <person name="Grigoriev I.V."/>
            <person name="Woesten H.A.B."/>
        </authorList>
    </citation>
    <scope>NUCLEOTIDE SEQUENCE [LARGE SCALE GENOMIC DNA]</scope>
    <source>
        <strain evidence="6">H4-8 / FGSC 9210</strain>
    </source>
</reference>
<evidence type="ECO:0000256" key="3">
    <source>
        <dbReference type="ARBA" id="ARBA00023274"/>
    </source>
</evidence>
<accession>D8PTA8</accession>
<dbReference type="STRING" id="578458.D8PTA8"/>
<dbReference type="InterPro" id="IPR000266">
    <property type="entry name" value="Ribosomal_uS17"/>
</dbReference>
<name>D8PTA8_SCHCM</name>
<sequence>MKVKGRGKVGRGKNSCGPDIPRSQNPPRLHLRSRHTSTNLRPLLILPSMPAMAFRGVVTKSGVMNKTATVTVSRWVRHQLTGKMVVKKKKLLTHDENNVLQKDDEVIIRNCRPLSARKRFTLEKVVKSPETESKIRRALLEQQAAQQQAALQQAQQSTAQASA</sequence>
<dbReference type="AlphaFoldDB" id="D8PTA8"/>
<evidence type="ECO:0000256" key="1">
    <source>
        <dbReference type="ARBA" id="ARBA00010254"/>
    </source>
</evidence>
<evidence type="ECO:0000256" key="4">
    <source>
        <dbReference type="SAM" id="MobiDB-lite"/>
    </source>
</evidence>
<dbReference type="GO" id="GO:0005840">
    <property type="term" value="C:ribosome"/>
    <property type="evidence" value="ECO:0007669"/>
    <property type="project" value="UniProtKB-KW"/>
</dbReference>
<dbReference type="KEGG" id="scm:SCHCO_01187516"/>
<dbReference type="OrthoDB" id="274752at2759"/>
<dbReference type="GO" id="GO:0006412">
    <property type="term" value="P:translation"/>
    <property type="evidence" value="ECO:0007669"/>
    <property type="project" value="InterPro"/>
</dbReference>
<dbReference type="HOGENOM" id="CLU_1628032_0_0_1"/>
<dbReference type="VEuPathDB" id="FungiDB:SCHCODRAFT_01187516"/>
<dbReference type="eggNOG" id="ENOG502SBJ5">
    <property type="taxonomic scope" value="Eukaryota"/>
</dbReference>
<dbReference type="Gene3D" id="2.40.50.140">
    <property type="entry name" value="Nucleic acid-binding proteins"/>
    <property type="match status" value="1"/>
</dbReference>
<keyword evidence="2" id="KW-0689">Ribosomal protein</keyword>
<feature type="compositionally biased region" description="Basic residues" evidence="4">
    <location>
        <begin position="1"/>
        <end position="11"/>
    </location>
</feature>
<dbReference type="PANTHER" id="PTHR10744">
    <property type="entry name" value="40S RIBOSOMAL PROTEIN S11 FAMILY MEMBER"/>
    <property type="match status" value="1"/>
</dbReference>
<protein>
    <recommendedName>
        <fullName evidence="7">30S ribosomal protein S17</fullName>
    </recommendedName>
</protein>
<dbReference type="SUPFAM" id="SSF50249">
    <property type="entry name" value="Nucleic acid-binding proteins"/>
    <property type="match status" value="1"/>
</dbReference>
<keyword evidence="6" id="KW-1185">Reference proteome</keyword>
<comment type="similarity">
    <text evidence="1">Belongs to the universal ribosomal protein uS17 family.</text>
</comment>
<keyword evidence="3" id="KW-0687">Ribonucleoprotein</keyword>
<evidence type="ECO:0000256" key="2">
    <source>
        <dbReference type="ARBA" id="ARBA00022980"/>
    </source>
</evidence>
<dbReference type="CDD" id="cd00364">
    <property type="entry name" value="Ribosomal_uS17"/>
    <property type="match status" value="1"/>
</dbReference>
<evidence type="ECO:0000313" key="6">
    <source>
        <dbReference type="Proteomes" id="UP000007431"/>
    </source>
</evidence>
<dbReference type="GO" id="GO:0003735">
    <property type="term" value="F:structural constituent of ribosome"/>
    <property type="evidence" value="ECO:0007669"/>
    <property type="project" value="InterPro"/>
</dbReference>
<dbReference type="InterPro" id="IPR012340">
    <property type="entry name" value="NA-bd_OB-fold"/>
</dbReference>